<protein>
    <submittedName>
        <fullName evidence="1">Uncharacterized protein</fullName>
    </submittedName>
</protein>
<evidence type="ECO:0000313" key="2">
    <source>
        <dbReference type="Proteomes" id="UP001165986"/>
    </source>
</evidence>
<evidence type="ECO:0000313" key="1">
    <source>
        <dbReference type="EMBL" id="MBD6617398.1"/>
    </source>
</evidence>
<sequence>MIGAINPGLLAVTPHEKATVRCYKCVDRVIESETIYLVKEQWLEKFPNQIKQFNRDLEKVSSRINLGGYTLAAYKKKNKTN</sequence>
<dbReference type="Proteomes" id="UP001165986">
    <property type="component" value="Unassembled WGS sequence"/>
</dbReference>
<reference evidence="1" key="1">
    <citation type="submission" date="2019-07" db="EMBL/GenBank/DDBJ databases">
        <title>Toxilogical consequences of a new and cryptic species of cyanobacteria (Komarekiella delphini-convector) recovered from the epidermis of a bottlenose dolphin and 1500 ft. in the air.</title>
        <authorList>
            <person name="Brown A.O."/>
            <person name="Dvorak P."/>
            <person name="Villanueva C.D."/>
            <person name="Foss A.J."/>
            <person name="Garvey A.D."/>
            <person name="Gibson Q.A."/>
            <person name="Johansen J.R."/>
            <person name="Casamatta D.A."/>
        </authorList>
    </citation>
    <scope>NUCLEOTIDE SEQUENCE</scope>
    <source>
        <strain evidence="1">SJRDD-AB1</strain>
    </source>
</reference>
<name>A0AA40SYM7_9NOST</name>
<comment type="caution">
    <text evidence="1">The sequence shown here is derived from an EMBL/GenBank/DDBJ whole genome shotgun (WGS) entry which is preliminary data.</text>
</comment>
<proteinExistence type="predicted"/>
<gene>
    <name evidence="1" type="ORF">FNW02_16570</name>
</gene>
<organism evidence="1 2">
    <name type="scientific">Komarekiella delphini-convector SJRDD-AB1</name>
    <dbReference type="NCBI Taxonomy" id="2593771"/>
    <lineage>
        <taxon>Bacteria</taxon>
        <taxon>Bacillati</taxon>
        <taxon>Cyanobacteriota</taxon>
        <taxon>Cyanophyceae</taxon>
        <taxon>Nostocales</taxon>
        <taxon>Nostocaceae</taxon>
        <taxon>Komarekiella</taxon>
        <taxon>Komarekiella delphini-convector</taxon>
    </lineage>
</organism>
<dbReference type="AlphaFoldDB" id="A0AA40SYM7"/>
<accession>A0AA40SYM7</accession>
<dbReference type="RefSeq" id="WP_191758621.1">
    <property type="nucleotide sequence ID" value="NZ_VJXY01000017.1"/>
</dbReference>
<dbReference type="EMBL" id="VJXY01000017">
    <property type="protein sequence ID" value="MBD6617398.1"/>
    <property type="molecule type" value="Genomic_DNA"/>
</dbReference>
<keyword evidence="2" id="KW-1185">Reference proteome</keyword>